<reference evidence="7" key="1">
    <citation type="submission" date="2023-03" db="EMBL/GenBank/DDBJ databases">
        <title>Selenobaculum gbiensis gen. nov. sp. nov., a new bacterium isolated from the gut microbiota of IBD patient.</title>
        <authorList>
            <person name="Yeo S."/>
            <person name="Park H."/>
            <person name="Huh C.S."/>
        </authorList>
    </citation>
    <scope>NUCLEOTIDE SEQUENCE</scope>
    <source>
        <strain evidence="7">ICN-92133</strain>
    </source>
</reference>
<gene>
    <name evidence="7" type="ORF">P3F81_05950</name>
</gene>
<organism evidence="7 8">
    <name type="scientific">Selenobaculum gibii</name>
    <dbReference type="NCBI Taxonomy" id="3054208"/>
    <lineage>
        <taxon>Bacteria</taxon>
        <taxon>Bacillati</taxon>
        <taxon>Bacillota</taxon>
        <taxon>Negativicutes</taxon>
        <taxon>Selenomonadales</taxon>
        <taxon>Selenomonadaceae</taxon>
        <taxon>Selenobaculum</taxon>
    </lineage>
</organism>
<keyword evidence="8" id="KW-1185">Reference proteome</keyword>
<proteinExistence type="predicted"/>
<dbReference type="GO" id="GO:0015627">
    <property type="term" value="C:type II protein secretion system complex"/>
    <property type="evidence" value="ECO:0007669"/>
    <property type="project" value="InterPro"/>
</dbReference>
<dbReference type="AlphaFoldDB" id="A0A9Y2AKD1"/>
<dbReference type="Proteomes" id="UP001243623">
    <property type="component" value="Chromosome"/>
</dbReference>
<sequence length="142" mass="15021">MIQAIRKRMNQKGFTLVELMVVIAILGVLAAIAIPRFNESTAKANTARVQADLRTIDSASVQYQADNGKMPATITDLQNYLTTEVSKLKSPKGGLYLKANSTTTLDAETAYGVNTTTGRGTLTVGGTAKVAEDFGYVASSGT</sequence>
<keyword evidence="2" id="KW-0488">Methylation</keyword>
<evidence type="ECO:0000256" key="6">
    <source>
        <dbReference type="SAM" id="Phobius"/>
    </source>
</evidence>
<dbReference type="PRINTS" id="PR00813">
    <property type="entry name" value="BCTERIALGSPG"/>
</dbReference>
<dbReference type="NCBIfam" id="TIGR02532">
    <property type="entry name" value="IV_pilin_GFxxxE"/>
    <property type="match status" value="1"/>
</dbReference>
<dbReference type="InterPro" id="IPR012902">
    <property type="entry name" value="N_methyl_site"/>
</dbReference>
<dbReference type="SUPFAM" id="SSF54523">
    <property type="entry name" value="Pili subunits"/>
    <property type="match status" value="1"/>
</dbReference>
<evidence type="ECO:0000256" key="5">
    <source>
        <dbReference type="ARBA" id="ARBA00023136"/>
    </source>
</evidence>
<name>A0A9Y2AKD1_9FIRM</name>
<evidence type="ECO:0000313" key="8">
    <source>
        <dbReference type="Proteomes" id="UP001243623"/>
    </source>
</evidence>
<keyword evidence="3 6" id="KW-0812">Transmembrane</keyword>
<protein>
    <submittedName>
        <fullName evidence="7">Prepilin-type N-terminal cleavage/methylation domain-containing protein</fullName>
    </submittedName>
</protein>
<dbReference type="InterPro" id="IPR045584">
    <property type="entry name" value="Pilin-like"/>
</dbReference>
<evidence type="ECO:0000256" key="2">
    <source>
        <dbReference type="ARBA" id="ARBA00022481"/>
    </source>
</evidence>
<dbReference type="GO" id="GO:0016020">
    <property type="term" value="C:membrane"/>
    <property type="evidence" value="ECO:0007669"/>
    <property type="project" value="UniProtKB-SubCell"/>
</dbReference>
<dbReference type="EMBL" id="CP120678">
    <property type="protein sequence ID" value="WIW71834.1"/>
    <property type="molecule type" value="Genomic_DNA"/>
</dbReference>
<dbReference type="PANTHER" id="PTHR30093">
    <property type="entry name" value="GENERAL SECRETION PATHWAY PROTEIN G"/>
    <property type="match status" value="1"/>
</dbReference>
<dbReference type="PROSITE" id="PS00409">
    <property type="entry name" value="PROKAR_NTER_METHYL"/>
    <property type="match status" value="1"/>
</dbReference>
<keyword evidence="4 6" id="KW-1133">Transmembrane helix</keyword>
<evidence type="ECO:0000313" key="7">
    <source>
        <dbReference type="EMBL" id="WIW71834.1"/>
    </source>
</evidence>
<evidence type="ECO:0000256" key="3">
    <source>
        <dbReference type="ARBA" id="ARBA00022692"/>
    </source>
</evidence>
<evidence type="ECO:0000256" key="1">
    <source>
        <dbReference type="ARBA" id="ARBA00004167"/>
    </source>
</evidence>
<dbReference type="GO" id="GO:0015628">
    <property type="term" value="P:protein secretion by the type II secretion system"/>
    <property type="evidence" value="ECO:0007669"/>
    <property type="project" value="InterPro"/>
</dbReference>
<dbReference type="Gene3D" id="3.30.700.10">
    <property type="entry name" value="Glycoprotein, Type 4 Pilin"/>
    <property type="match status" value="1"/>
</dbReference>
<dbReference type="PANTHER" id="PTHR30093:SF44">
    <property type="entry name" value="TYPE II SECRETION SYSTEM CORE PROTEIN G"/>
    <property type="match status" value="1"/>
</dbReference>
<dbReference type="Pfam" id="PF07963">
    <property type="entry name" value="N_methyl"/>
    <property type="match status" value="1"/>
</dbReference>
<feature type="transmembrane region" description="Helical" evidence="6">
    <location>
        <begin position="12"/>
        <end position="34"/>
    </location>
</feature>
<evidence type="ECO:0000256" key="4">
    <source>
        <dbReference type="ARBA" id="ARBA00022989"/>
    </source>
</evidence>
<keyword evidence="5 6" id="KW-0472">Membrane</keyword>
<dbReference type="KEGG" id="sgbi:P3F81_05950"/>
<dbReference type="InterPro" id="IPR000983">
    <property type="entry name" value="Bac_GSPG_pilin"/>
</dbReference>
<accession>A0A9Y2AKD1</accession>
<dbReference type="RefSeq" id="WP_147668581.1">
    <property type="nucleotide sequence ID" value="NZ_CP120678.1"/>
</dbReference>
<comment type="subcellular location">
    <subcellularLocation>
        <location evidence="1">Membrane</location>
        <topology evidence="1">Single-pass membrane protein</topology>
    </subcellularLocation>
</comment>